<evidence type="ECO:0000313" key="2">
    <source>
        <dbReference type="EMBL" id="WDE09158.1"/>
    </source>
</evidence>
<dbReference type="SUPFAM" id="SSF110849">
    <property type="entry name" value="ParB/Sulfiredoxin"/>
    <property type="match status" value="1"/>
</dbReference>
<gene>
    <name evidence="2" type="ORF">SG34_030800</name>
</gene>
<reference evidence="2 3" key="1">
    <citation type="journal article" date="2015" name="Genome Announc.">
        <title>Draft Genome Sequences of Marine Isolates of Thalassomonas viridans and Thalassomonas actiniarum.</title>
        <authorList>
            <person name="Olonade I."/>
            <person name="van Zyl L.J."/>
            <person name="Trindade M."/>
        </authorList>
    </citation>
    <scope>NUCLEOTIDE SEQUENCE [LARGE SCALE GENOMIC DNA]</scope>
    <source>
        <strain evidence="2 3">XOM25</strain>
    </source>
</reference>
<keyword evidence="3" id="KW-1185">Reference proteome</keyword>
<dbReference type="InterPro" id="IPR036086">
    <property type="entry name" value="ParB/Sulfiredoxin_sf"/>
</dbReference>
<proteinExistence type="predicted"/>
<dbReference type="KEGG" id="tvd:SG34_030800"/>
<dbReference type="EMBL" id="CP059734">
    <property type="protein sequence ID" value="WDE09158.1"/>
    <property type="molecule type" value="Genomic_DNA"/>
</dbReference>
<feature type="domain" description="ParB-like N-terminal" evidence="1">
    <location>
        <begin position="44"/>
        <end position="139"/>
    </location>
</feature>
<dbReference type="AlphaFoldDB" id="A0AAE9ZES9"/>
<sequence length="307" mass="34193">MDLNIDLLEKAALGAKYPSEVETKPSETDSFLTLASRQVKKMTVQVDPAKTRLWAGNPRNFALVVDISDLVPLIKKGKGNLTPVYGRKLSVPDENGIEIEVIAGCRRRLSCIEAGELLTVDLVDVDDDEAKYLADNENNGRTDPDFLTDCRYLKFVYDNMKREDDSLTVAIFAEMQDKKVSRQTMNEKLKLAELPEWIQTPVQDTYTWGLRKGIKVKSILGDPALDTEVLKSKLATMQFASADKLIAFISEFIGASSQGQEKNFMVGKHKISLVQNAKGHNKISIPAGVPIDLVNEIEQVIKSYSNK</sequence>
<organism evidence="2 3">
    <name type="scientific">Thalassomonas viridans</name>
    <dbReference type="NCBI Taxonomy" id="137584"/>
    <lineage>
        <taxon>Bacteria</taxon>
        <taxon>Pseudomonadati</taxon>
        <taxon>Pseudomonadota</taxon>
        <taxon>Gammaproteobacteria</taxon>
        <taxon>Alteromonadales</taxon>
        <taxon>Colwelliaceae</taxon>
        <taxon>Thalassomonas</taxon>
    </lineage>
</organism>
<evidence type="ECO:0000259" key="1">
    <source>
        <dbReference type="SMART" id="SM00470"/>
    </source>
</evidence>
<dbReference type="InterPro" id="IPR003115">
    <property type="entry name" value="ParB_N"/>
</dbReference>
<evidence type="ECO:0000313" key="3">
    <source>
        <dbReference type="Proteomes" id="UP000032352"/>
    </source>
</evidence>
<name>A0AAE9ZES9_9GAMM</name>
<dbReference type="RefSeq" id="WP_044842709.1">
    <property type="nucleotide sequence ID" value="NZ_CP059734.1"/>
</dbReference>
<dbReference type="Proteomes" id="UP000032352">
    <property type="component" value="Chromosome pTvir"/>
</dbReference>
<accession>A0AAE9ZES9</accession>
<protein>
    <submittedName>
        <fullName evidence="2">ParB N-terminal domain-containing protein</fullName>
    </submittedName>
</protein>
<reference evidence="2 3" key="2">
    <citation type="journal article" date="2022" name="Mar. Drugs">
        <title>Bioassay-Guided Fractionation Leads to the Detection of Cholic Acid Generated by the Rare Thalassomonas sp.</title>
        <authorList>
            <person name="Pheiffer F."/>
            <person name="Schneider Y.K."/>
            <person name="Hansen E.H."/>
            <person name="Andersen J.H."/>
            <person name="Isaksson J."/>
            <person name="Busche T."/>
            <person name="R C."/>
            <person name="Kalinowski J."/>
            <person name="Zyl L.V."/>
            <person name="Trindade M."/>
        </authorList>
    </citation>
    <scope>NUCLEOTIDE SEQUENCE [LARGE SCALE GENOMIC DNA]</scope>
    <source>
        <strain evidence="2 3">XOM25</strain>
    </source>
</reference>
<dbReference type="SMART" id="SM00470">
    <property type="entry name" value="ParB"/>
    <property type="match status" value="1"/>
</dbReference>